<dbReference type="InterPro" id="IPR043128">
    <property type="entry name" value="Rev_trsase/Diguanyl_cyclase"/>
</dbReference>
<name>A0A7G9RGB0_9ACTN</name>
<reference evidence="2 3" key="1">
    <citation type="submission" date="2020-08" db="EMBL/GenBank/DDBJ databases">
        <title>Genome sequence of Nocardioides mesophilus KACC 16243T.</title>
        <authorList>
            <person name="Hyun D.-W."/>
            <person name="Bae J.-W."/>
        </authorList>
    </citation>
    <scope>NUCLEOTIDE SEQUENCE [LARGE SCALE GENOMIC DNA]</scope>
    <source>
        <strain evidence="2 3">KACC 16243</strain>
    </source>
</reference>
<dbReference type="InterPro" id="IPR029787">
    <property type="entry name" value="Nucleotide_cyclase"/>
</dbReference>
<sequence length="478" mass="51433">MSCQGDVSGEQGFYRTVVEWSPTAIVVLDMEGLIRFANEKAHVLLARDVVGSRFEALFTPPDRQRACGYVAGLAQSTTSTSMFFTADVAPVPGEAARFVHVHGSHARLPQQPSGLLVLTVIDSTEARQRENDLEHQALYDSLTGLPNRALLLERLRQVCTEDSPSGALMMVDMDGFKQVNDRLGHQIGDTLLFEVAQRLRQALPSSATIARLGGDEFAVLVPESAVDVATKLAAAVCQDISRPFLGVEYPVTASVGVTEVTDLEESLRQADLAMYAVKAAGGDGVVRYDLALERSLREDVHGAVSVSALRAERDRLHAEARTDPLTCLPNRRALDEFVASHAGKPASVLFVDVDRFSAYNHRHGDQRGDGALQQLAQTLTGNCRDSDRVFRKGGEEFVAVLPEADGIVARDAAERIRGAVEALALEHGGVPDVPIVTVTIGVAVQPNGDVNEAMRVAGERAYASKVAGRRNHVAAEAL</sequence>
<dbReference type="SUPFAM" id="SSF55785">
    <property type="entry name" value="PYP-like sensor domain (PAS domain)"/>
    <property type="match status" value="1"/>
</dbReference>
<accession>A0A7G9RGB0</accession>
<dbReference type="RefSeq" id="WP_187580475.1">
    <property type="nucleotide sequence ID" value="NZ_CP060713.1"/>
</dbReference>
<dbReference type="PANTHER" id="PTHR44757">
    <property type="entry name" value="DIGUANYLATE CYCLASE DGCP"/>
    <property type="match status" value="1"/>
</dbReference>
<dbReference type="KEGG" id="nmes:H9L09_10220"/>
<evidence type="ECO:0000313" key="2">
    <source>
        <dbReference type="EMBL" id="QNN54635.1"/>
    </source>
</evidence>
<dbReference type="CDD" id="cd00130">
    <property type="entry name" value="PAS"/>
    <property type="match status" value="1"/>
</dbReference>
<dbReference type="SUPFAM" id="SSF55073">
    <property type="entry name" value="Nucleotide cyclase"/>
    <property type="match status" value="2"/>
</dbReference>
<dbReference type="Gene3D" id="3.30.70.270">
    <property type="match status" value="2"/>
</dbReference>
<dbReference type="Pfam" id="PF13188">
    <property type="entry name" value="PAS_8"/>
    <property type="match status" value="1"/>
</dbReference>
<dbReference type="PROSITE" id="PS50887">
    <property type="entry name" value="GGDEF"/>
    <property type="match status" value="2"/>
</dbReference>
<protein>
    <submittedName>
        <fullName evidence="2">Diguanylate cyclase</fullName>
    </submittedName>
</protein>
<dbReference type="NCBIfam" id="TIGR00229">
    <property type="entry name" value="sensory_box"/>
    <property type="match status" value="1"/>
</dbReference>
<evidence type="ECO:0000313" key="3">
    <source>
        <dbReference type="Proteomes" id="UP000515947"/>
    </source>
</evidence>
<proteinExistence type="predicted"/>
<dbReference type="InterPro" id="IPR000014">
    <property type="entry name" value="PAS"/>
</dbReference>
<organism evidence="2 3">
    <name type="scientific">Nocardioides mesophilus</name>
    <dbReference type="NCBI Taxonomy" id="433659"/>
    <lineage>
        <taxon>Bacteria</taxon>
        <taxon>Bacillati</taxon>
        <taxon>Actinomycetota</taxon>
        <taxon>Actinomycetes</taxon>
        <taxon>Propionibacteriales</taxon>
        <taxon>Nocardioidaceae</taxon>
        <taxon>Nocardioides</taxon>
    </lineage>
</organism>
<dbReference type="Proteomes" id="UP000515947">
    <property type="component" value="Chromosome"/>
</dbReference>
<feature type="domain" description="GGDEF" evidence="1">
    <location>
        <begin position="344"/>
        <end position="477"/>
    </location>
</feature>
<dbReference type="AlphaFoldDB" id="A0A7G9RGB0"/>
<keyword evidence="3" id="KW-1185">Reference proteome</keyword>
<dbReference type="NCBIfam" id="TIGR00254">
    <property type="entry name" value="GGDEF"/>
    <property type="match status" value="2"/>
</dbReference>
<dbReference type="Gene3D" id="3.30.450.20">
    <property type="entry name" value="PAS domain"/>
    <property type="match status" value="1"/>
</dbReference>
<dbReference type="InterPro" id="IPR052155">
    <property type="entry name" value="Biofilm_reg_signaling"/>
</dbReference>
<gene>
    <name evidence="2" type="ORF">H9L09_10220</name>
</gene>
<dbReference type="EMBL" id="CP060713">
    <property type="protein sequence ID" value="QNN54635.1"/>
    <property type="molecule type" value="Genomic_DNA"/>
</dbReference>
<feature type="domain" description="GGDEF" evidence="1">
    <location>
        <begin position="164"/>
        <end position="290"/>
    </location>
</feature>
<dbReference type="InterPro" id="IPR035965">
    <property type="entry name" value="PAS-like_dom_sf"/>
</dbReference>
<dbReference type="SMART" id="SM00267">
    <property type="entry name" value="GGDEF"/>
    <property type="match status" value="2"/>
</dbReference>
<dbReference type="Pfam" id="PF00990">
    <property type="entry name" value="GGDEF"/>
    <property type="match status" value="2"/>
</dbReference>
<dbReference type="InterPro" id="IPR000160">
    <property type="entry name" value="GGDEF_dom"/>
</dbReference>
<dbReference type="PANTHER" id="PTHR44757:SF2">
    <property type="entry name" value="BIOFILM ARCHITECTURE MAINTENANCE PROTEIN MBAA"/>
    <property type="match status" value="1"/>
</dbReference>
<evidence type="ECO:0000259" key="1">
    <source>
        <dbReference type="PROSITE" id="PS50887"/>
    </source>
</evidence>
<dbReference type="CDD" id="cd01949">
    <property type="entry name" value="GGDEF"/>
    <property type="match status" value="2"/>
</dbReference>
<dbReference type="SMART" id="SM00091">
    <property type="entry name" value="PAS"/>
    <property type="match status" value="1"/>
</dbReference>